<dbReference type="AlphaFoldDB" id="X0UGQ7"/>
<feature type="non-terminal residue" evidence="1">
    <location>
        <position position="1"/>
    </location>
</feature>
<sequence>AELRRLNRGEHRVIYISNKGVKVTVRQTGKFSEDDYVVGLIKKDEKEFHPTYIRLLFDLYIKRESNEENSKKLFGVLEEIYDGKGPELHIQELRKINFPMQLDEAEVNCHVAQLLMIEQDFNFGPGAPKRSKLDPPREYLMRFIRWIAAGDTQIDRIIFAAAGRKYPAPRKYSTPIRYE</sequence>
<evidence type="ECO:0000313" key="1">
    <source>
        <dbReference type="EMBL" id="GAG04785.1"/>
    </source>
</evidence>
<reference evidence="1" key="1">
    <citation type="journal article" date="2014" name="Front. Microbiol.">
        <title>High frequency of phylogenetically diverse reductive dehalogenase-homologous genes in deep subseafloor sedimentary metagenomes.</title>
        <authorList>
            <person name="Kawai M."/>
            <person name="Futagami T."/>
            <person name="Toyoda A."/>
            <person name="Takaki Y."/>
            <person name="Nishi S."/>
            <person name="Hori S."/>
            <person name="Arai W."/>
            <person name="Tsubouchi T."/>
            <person name="Morono Y."/>
            <person name="Uchiyama I."/>
            <person name="Ito T."/>
            <person name="Fujiyama A."/>
            <person name="Inagaki F."/>
            <person name="Takami H."/>
        </authorList>
    </citation>
    <scope>NUCLEOTIDE SEQUENCE</scope>
    <source>
        <strain evidence="1">Expedition CK06-06</strain>
    </source>
</reference>
<proteinExistence type="predicted"/>
<accession>X0UGQ7</accession>
<gene>
    <name evidence="1" type="ORF">S01H1_38400</name>
</gene>
<comment type="caution">
    <text evidence="1">The sequence shown here is derived from an EMBL/GenBank/DDBJ whole genome shotgun (WGS) entry which is preliminary data.</text>
</comment>
<protein>
    <submittedName>
        <fullName evidence="1">Uncharacterized protein</fullName>
    </submittedName>
</protein>
<organism evidence="1">
    <name type="scientific">marine sediment metagenome</name>
    <dbReference type="NCBI Taxonomy" id="412755"/>
    <lineage>
        <taxon>unclassified sequences</taxon>
        <taxon>metagenomes</taxon>
        <taxon>ecological metagenomes</taxon>
    </lineage>
</organism>
<dbReference type="EMBL" id="BARS01024173">
    <property type="protein sequence ID" value="GAG04785.1"/>
    <property type="molecule type" value="Genomic_DNA"/>
</dbReference>
<name>X0UGQ7_9ZZZZ</name>